<dbReference type="Gene3D" id="2.130.10.10">
    <property type="entry name" value="YVTN repeat-like/Quinoprotein amine dehydrogenase"/>
    <property type="match status" value="1"/>
</dbReference>
<dbReference type="InterPro" id="IPR011043">
    <property type="entry name" value="Gal_Oxase/kelch_b-propeller"/>
</dbReference>
<keyword evidence="4" id="KW-1185">Reference proteome</keyword>
<evidence type="ECO:0000256" key="1">
    <source>
        <dbReference type="SAM" id="SignalP"/>
    </source>
</evidence>
<feature type="chain" id="PRO_5012115703" evidence="1">
    <location>
        <begin position="21"/>
        <end position="521"/>
    </location>
</feature>
<feature type="domain" description="IPT/TIG" evidence="2">
    <location>
        <begin position="34"/>
        <end position="107"/>
    </location>
</feature>
<keyword evidence="1" id="KW-0732">Signal</keyword>
<sequence length="521" mass="56134">MKKIVYFASLVLLASLLIVACKKDDDSTPPVEHTITTFTPTSGPPETLVTINGTKFTNQNISVKFNGVDAEISSVAASGNLLMAFVPEGAQTGKISVTIDGVEVKSTNVFTVTEEVSGPDAIELAATTLEMHTLDTSEFPEITNLDEFPNGSSFQIESNNPDIVAINEEGDLVALQAGSAEIEVTMAELSATVDVDVNSSEIITGYVNNGTYDIPTLWINGVAHDLNDGTEDATAEEAIIKGTTIYVAGYGGNLNRIAKLWTIQGEDITELDLTDGTRDAYGRSLAADDDFVYVVGDEKRININDKVAKLWKLVNGELVAITPLTHPEGSDANASAIAISENGTRYIVGHQEINGAWKARVWENEENETQLETSNMDNESFSSDIYVDGTQVYILGRQSNDNGDYPTVWEEGQPHILPSSSQYAYASSIIVDGGTIFVGGRQLGDHMQGAIWNNDSYQDLDDSGVDSSVNSIFYYNSKVIAVGYDLNDGFKSFAVKWVNGEKSIIAGDGINDARAKSIIIK</sequence>
<gene>
    <name evidence="3" type="ORF">SAMN04488116_3429</name>
</gene>
<dbReference type="PROSITE" id="PS51257">
    <property type="entry name" value="PROKAR_LIPOPROTEIN"/>
    <property type="match status" value="1"/>
</dbReference>
<dbReference type="EMBL" id="FQWL01000010">
    <property type="protein sequence ID" value="SHH07050.1"/>
    <property type="molecule type" value="Genomic_DNA"/>
</dbReference>
<reference evidence="4" key="1">
    <citation type="submission" date="2016-11" db="EMBL/GenBank/DDBJ databases">
        <authorList>
            <person name="Varghese N."/>
            <person name="Submissions S."/>
        </authorList>
    </citation>
    <scope>NUCLEOTIDE SEQUENCE [LARGE SCALE GENOMIC DNA]</scope>
    <source>
        <strain evidence="4">DSM 22638</strain>
    </source>
</reference>
<dbReference type="Pfam" id="PF01833">
    <property type="entry name" value="TIG"/>
    <property type="match status" value="1"/>
</dbReference>
<dbReference type="OrthoDB" id="708305at2"/>
<dbReference type="InterPro" id="IPR015943">
    <property type="entry name" value="WD40/YVTN_repeat-like_dom_sf"/>
</dbReference>
<dbReference type="Proteomes" id="UP000184532">
    <property type="component" value="Unassembled WGS sequence"/>
</dbReference>
<dbReference type="SUPFAM" id="SSF81296">
    <property type="entry name" value="E set domains"/>
    <property type="match status" value="1"/>
</dbReference>
<evidence type="ECO:0000259" key="2">
    <source>
        <dbReference type="Pfam" id="PF01833"/>
    </source>
</evidence>
<evidence type="ECO:0000313" key="4">
    <source>
        <dbReference type="Proteomes" id="UP000184532"/>
    </source>
</evidence>
<accession>A0A1M5PZD0</accession>
<name>A0A1M5PZD0_9FLAO</name>
<dbReference type="InterPro" id="IPR014756">
    <property type="entry name" value="Ig_E-set"/>
</dbReference>
<dbReference type="Gene3D" id="2.60.40.10">
    <property type="entry name" value="Immunoglobulins"/>
    <property type="match status" value="1"/>
</dbReference>
<dbReference type="AlphaFoldDB" id="A0A1M5PZD0"/>
<dbReference type="InterPro" id="IPR002909">
    <property type="entry name" value="IPT_dom"/>
</dbReference>
<dbReference type="STRING" id="570519.SAMN04488116_3429"/>
<evidence type="ECO:0000313" key="3">
    <source>
        <dbReference type="EMBL" id="SHH07050.1"/>
    </source>
</evidence>
<organism evidence="3 4">
    <name type="scientific">Flagellimonas flava</name>
    <dbReference type="NCBI Taxonomy" id="570519"/>
    <lineage>
        <taxon>Bacteria</taxon>
        <taxon>Pseudomonadati</taxon>
        <taxon>Bacteroidota</taxon>
        <taxon>Flavobacteriia</taxon>
        <taxon>Flavobacteriales</taxon>
        <taxon>Flavobacteriaceae</taxon>
        <taxon>Flagellimonas</taxon>
    </lineage>
</organism>
<proteinExistence type="predicted"/>
<protein>
    <submittedName>
        <fullName evidence="3">IPT/TIG domain-containing protein</fullName>
    </submittedName>
</protein>
<dbReference type="RefSeq" id="WP_073181886.1">
    <property type="nucleotide sequence ID" value="NZ_FQWL01000010.1"/>
</dbReference>
<feature type="signal peptide" evidence="1">
    <location>
        <begin position="1"/>
        <end position="20"/>
    </location>
</feature>
<dbReference type="CDD" id="cd00603">
    <property type="entry name" value="IPT_PCSR"/>
    <property type="match status" value="1"/>
</dbReference>
<dbReference type="InterPro" id="IPR013783">
    <property type="entry name" value="Ig-like_fold"/>
</dbReference>
<dbReference type="SUPFAM" id="SSF50965">
    <property type="entry name" value="Galactose oxidase, central domain"/>
    <property type="match status" value="1"/>
</dbReference>